<dbReference type="AlphaFoldDB" id="A0AAE1ESP2"/>
<evidence type="ECO:0000256" key="1">
    <source>
        <dbReference type="SAM" id="MobiDB-lite"/>
    </source>
</evidence>
<dbReference type="EMBL" id="JAWQEG010004641">
    <property type="protein sequence ID" value="KAK3860726.1"/>
    <property type="molecule type" value="Genomic_DNA"/>
</dbReference>
<name>A0AAE1ESP2_PETCI</name>
<dbReference type="Proteomes" id="UP001286313">
    <property type="component" value="Unassembled WGS sequence"/>
</dbReference>
<accession>A0AAE1ESP2</accession>
<comment type="caution">
    <text evidence="2">The sequence shown here is derived from an EMBL/GenBank/DDBJ whole genome shotgun (WGS) entry which is preliminary data.</text>
</comment>
<evidence type="ECO:0000313" key="3">
    <source>
        <dbReference type="Proteomes" id="UP001286313"/>
    </source>
</evidence>
<sequence length="152" mass="16621">MGEDGEESATTRGSSGGGPRGVHLLTCKRGWMAWAGWQTWPDTLHPSVHVVILNRIASCRAARPLPAAHAVDKLKPILRKTHPAHKQTTIVRTTTDEVHNPPLRRSEGGGGWGLPFVVPSGHRNLPLDLPVYLHQARDVSSHELEEPVVSHL</sequence>
<feature type="region of interest" description="Disordered" evidence="1">
    <location>
        <begin position="1"/>
        <end position="21"/>
    </location>
</feature>
<protein>
    <submittedName>
        <fullName evidence="2">Uncharacterized protein</fullName>
    </submittedName>
</protein>
<evidence type="ECO:0000313" key="2">
    <source>
        <dbReference type="EMBL" id="KAK3860726.1"/>
    </source>
</evidence>
<proteinExistence type="predicted"/>
<reference evidence="2" key="1">
    <citation type="submission" date="2023-10" db="EMBL/GenBank/DDBJ databases">
        <title>Genome assemblies of two species of porcelain crab, Petrolisthes cinctipes and Petrolisthes manimaculis (Anomura: Porcellanidae).</title>
        <authorList>
            <person name="Angst P."/>
        </authorList>
    </citation>
    <scope>NUCLEOTIDE SEQUENCE</scope>
    <source>
        <strain evidence="2">PB745_01</strain>
        <tissue evidence="2">Gill</tissue>
    </source>
</reference>
<gene>
    <name evidence="2" type="ORF">Pcinc_033229</name>
</gene>
<keyword evidence="3" id="KW-1185">Reference proteome</keyword>
<organism evidence="2 3">
    <name type="scientific">Petrolisthes cinctipes</name>
    <name type="common">Flat porcelain crab</name>
    <dbReference type="NCBI Taxonomy" id="88211"/>
    <lineage>
        <taxon>Eukaryota</taxon>
        <taxon>Metazoa</taxon>
        <taxon>Ecdysozoa</taxon>
        <taxon>Arthropoda</taxon>
        <taxon>Crustacea</taxon>
        <taxon>Multicrustacea</taxon>
        <taxon>Malacostraca</taxon>
        <taxon>Eumalacostraca</taxon>
        <taxon>Eucarida</taxon>
        <taxon>Decapoda</taxon>
        <taxon>Pleocyemata</taxon>
        <taxon>Anomura</taxon>
        <taxon>Galatheoidea</taxon>
        <taxon>Porcellanidae</taxon>
        <taxon>Petrolisthes</taxon>
    </lineage>
</organism>